<dbReference type="Proteomes" id="UP000324632">
    <property type="component" value="Chromosome 21"/>
</dbReference>
<dbReference type="Gene3D" id="6.10.260.10">
    <property type="match status" value="1"/>
</dbReference>
<feature type="compositionally biased region" description="Basic and acidic residues" evidence="12">
    <location>
        <begin position="580"/>
        <end position="591"/>
    </location>
</feature>
<evidence type="ECO:0000256" key="11">
    <source>
        <dbReference type="RuleBase" id="RU363104"/>
    </source>
</evidence>
<comment type="caution">
    <text evidence="13">The sequence shown here is derived from an EMBL/GenBank/DDBJ whole genome shotgun (WGS) entry which is preliminary data.</text>
</comment>
<evidence type="ECO:0000313" key="13">
    <source>
        <dbReference type="EMBL" id="KAA0705845.1"/>
    </source>
</evidence>
<dbReference type="PANTHER" id="PTHR10176">
    <property type="entry name" value="GLYCOGEN SYNTHASE"/>
    <property type="match status" value="1"/>
</dbReference>
<reference evidence="13 14" key="1">
    <citation type="journal article" date="2019" name="Mol. Ecol. Resour.">
        <title>Chromosome-level genome assembly of Triplophysa tibetana, a fish adapted to the harsh high-altitude environment of the Tibetan Plateau.</title>
        <authorList>
            <person name="Yang X."/>
            <person name="Liu H."/>
            <person name="Ma Z."/>
            <person name="Zou Y."/>
            <person name="Zou M."/>
            <person name="Mao Y."/>
            <person name="Li X."/>
            <person name="Wang H."/>
            <person name="Chen T."/>
            <person name="Wang W."/>
            <person name="Yang R."/>
        </authorList>
    </citation>
    <scope>NUCLEOTIDE SEQUENCE [LARGE SCALE GENOMIC DNA]</scope>
    <source>
        <strain evidence="13">TTIB1903HZAU</strain>
        <tissue evidence="13">Muscle</tissue>
    </source>
</reference>
<dbReference type="EC" id="2.4.1.11" evidence="11"/>
<comment type="function">
    <text evidence="11">Transfers the glycosyl residue from UDP-Glc to the non-reducing end of alpha-1,4-glucan.</text>
</comment>
<dbReference type="InterPro" id="IPR008631">
    <property type="entry name" value="Glycogen_synth"/>
</dbReference>
<evidence type="ECO:0000313" key="14">
    <source>
        <dbReference type="Proteomes" id="UP000324632"/>
    </source>
</evidence>
<accession>A0A5A9N9H9</accession>
<evidence type="ECO:0000256" key="2">
    <source>
        <dbReference type="ARBA" id="ARBA00010686"/>
    </source>
</evidence>
<evidence type="ECO:0000256" key="5">
    <source>
        <dbReference type="ARBA" id="ARBA00022676"/>
    </source>
</evidence>
<evidence type="ECO:0000256" key="10">
    <source>
        <dbReference type="ARBA" id="ARBA00047345"/>
    </source>
</evidence>
<keyword evidence="7 11" id="KW-0320">Glycogen biosynthesis</keyword>
<dbReference type="EMBL" id="SOYY01000021">
    <property type="protein sequence ID" value="KAA0705845.1"/>
    <property type="molecule type" value="Genomic_DNA"/>
</dbReference>
<dbReference type="UniPathway" id="UPA00164"/>
<evidence type="ECO:0000256" key="3">
    <source>
        <dbReference type="ARBA" id="ARBA00022533"/>
    </source>
</evidence>
<organism evidence="13 14">
    <name type="scientific">Triplophysa tibetana</name>
    <dbReference type="NCBI Taxonomy" id="1572043"/>
    <lineage>
        <taxon>Eukaryota</taxon>
        <taxon>Metazoa</taxon>
        <taxon>Chordata</taxon>
        <taxon>Craniata</taxon>
        <taxon>Vertebrata</taxon>
        <taxon>Euteleostomi</taxon>
        <taxon>Actinopterygii</taxon>
        <taxon>Neopterygii</taxon>
        <taxon>Teleostei</taxon>
        <taxon>Ostariophysi</taxon>
        <taxon>Cypriniformes</taxon>
        <taxon>Nemacheilidae</taxon>
        <taxon>Triplophysa</taxon>
    </lineage>
</organism>
<dbReference type="GO" id="GO:0004373">
    <property type="term" value="F:alpha-1,4-glucan glucosyltransferase (UDP-glucose donor) activity"/>
    <property type="evidence" value="ECO:0007669"/>
    <property type="project" value="UniProtKB-EC"/>
</dbReference>
<keyword evidence="6 11" id="KW-0808">Transferase</keyword>
<keyword evidence="4" id="KW-0597">Phosphoprotein</keyword>
<comment type="pathway">
    <text evidence="1 11">Glycan biosynthesis; glycogen biosynthesis.</text>
</comment>
<sequence>MPLARSLSVTSLSGLDDWDEEFDLEDAVLFEIAWEVANKVGGIYTVIQTKARLTCEEWGENYFLVGPYIESNVRTQVELIEPSNAPLRRTIEKMNSSGCKVYFGRWLIEGSPYVVLIDVGFTAWSLDRWKSELWENCGVGVPWFDREANDAVLFGFLTAWLLGEYAAQCDEPPRIVAHFHEWLAGLGLVLCRQRKLPVATIFTTHATLLGRYLCAGNVDFYNNLAEFNVDKEAGDRQIYHRYCLERAAARCAHVFTTVSQITAIEAEHLLRRKPDIVTPNGLNVKKFSAMHEFQNLHAQSKARIQEFVRGHFYGHLDFNLDKTLFLFIAGRYEFSNKGADIFLEALARLNYLLRTNLHKVLLAFFVRGQLPDVSKMLDREDFTMMKRAIFSTQRQCQPPICTHNMLEDSADPILNCIRRIGLFNSSQDRVKVIFHPEFLSSTSPLLPMDYEEFVRGCHLGVFPSYYEPWGYTPGIYILDRRYRGIDESCNQLTSYLFQFCQQSRRQRIIQRNRTERLSDLLDWRYLGRYYISARHMALAKAFPDTYIYNLHEPTSATGFRYPRPASVPPSPAHSLHSSPHHSEAEDEHERYDEEQEAEKDRLNIRQPFNRNKDQTVDLPEEN</sequence>
<proteinExistence type="inferred from homology"/>
<dbReference type="GO" id="GO:0005737">
    <property type="term" value="C:cytoplasm"/>
    <property type="evidence" value="ECO:0007669"/>
    <property type="project" value="TreeGrafter"/>
</dbReference>
<dbReference type="FunFam" id="3.40.50.2000:FF:000028">
    <property type="entry name" value="Glycogen [starch] synthase"/>
    <property type="match status" value="1"/>
</dbReference>
<dbReference type="AlphaFoldDB" id="A0A5A9N9H9"/>
<evidence type="ECO:0000256" key="7">
    <source>
        <dbReference type="ARBA" id="ARBA00023056"/>
    </source>
</evidence>
<dbReference type="SUPFAM" id="SSF53756">
    <property type="entry name" value="UDP-Glycosyltransferase/glycogen phosphorylase"/>
    <property type="match status" value="1"/>
</dbReference>
<dbReference type="Gene3D" id="3.40.50.2000">
    <property type="entry name" value="Glycogen Phosphorylase B"/>
    <property type="match status" value="1"/>
</dbReference>
<gene>
    <name evidence="13" type="ORF">E1301_Tti004607</name>
</gene>
<dbReference type="PANTHER" id="PTHR10176:SF2">
    <property type="entry name" value="GLYCOGEN [STARCH] SYNTHASE, MUSCLE"/>
    <property type="match status" value="1"/>
</dbReference>
<keyword evidence="3" id="KW-0021">Allosteric enzyme</keyword>
<keyword evidence="5 11" id="KW-0328">Glycosyltransferase</keyword>
<dbReference type="GO" id="GO:0005978">
    <property type="term" value="P:glycogen biosynthetic process"/>
    <property type="evidence" value="ECO:0007669"/>
    <property type="project" value="UniProtKB-UniPathway"/>
</dbReference>
<protein>
    <recommendedName>
        <fullName evidence="11">Glycogen [starch] synthase</fullName>
        <ecNumber evidence="11">2.4.1.11</ecNumber>
    </recommendedName>
</protein>
<evidence type="ECO:0000256" key="8">
    <source>
        <dbReference type="ARBA" id="ARBA00043883"/>
    </source>
</evidence>
<comment type="catalytic activity">
    <reaction evidence="10">
        <text>[(1-&gt;4)-alpha-D-glucosyl](n) + UDP-alpha-D-glucose = [(1-&gt;4)-alpha-D-glucosyl](n+1) + UDP + H(+)</text>
        <dbReference type="Rhea" id="RHEA:18549"/>
        <dbReference type="Rhea" id="RHEA-COMP:9584"/>
        <dbReference type="Rhea" id="RHEA-COMP:9587"/>
        <dbReference type="ChEBI" id="CHEBI:15378"/>
        <dbReference type="ChEBI" id="CHEBI:15444"/>
        <dbReference type="ChEBI" id="CHEBI:58223"/>
        <dbReference type="ChEBI" id="CHEBI:58885"/>
        <dbReference type="EC" id="2.4.1.11"/>
    </reaction>
    <physiologicalReaction direction="left-to-right" evidence="10">
        <dbReference type="Rhea" id="RHEA:18550"/>
    </physiologicalReaction>
</comment>
<comment type="similarity">
    <text evidence="2 11">Belongs to the glycosyltransferase 3 family.</text>
</comment>
<dbReference type="Pfam" id="PF05693">
    <property type="entry name" value="Glycogen_syn"/>
    <property type="match status" value="2"/>
</dbReference>
<evidence type="ECO:0000256" key="1">
    <source>
        <dbReference type="ARBA" id="ARBA00004964"/>
    </source>
</evidence>
<evidence type="ECO:0000256" key="9">
    <source>
        <dbReference type="ARBA" id="ARBA00044021"/>
    </source>
</evidence>
<evidence type="ECO:0000256" key="6">
    <source>
        <dbReference type="ARBA" id="ARBA00022679"/>
    </source>
</evidence>
<name>A0A5A9N9H9_9TELE</name>
<evidence type="ECO:0000256" key="12">
    <source>
        <dbReference type="SAM" id="MobiDB-lite"/>
    </source>
</evidence>
<feature type="region of interest" description="Disordered" evidence="12">
    <location>
        <begin position="558"/>
        <end position="622"/>
    </location>
</feature>
<comment type="subunit">
    <text evidence="9">Part of the GYS1-GYG1 complex, a heterooctamer composed of a tetramer of GYS1 and 2 dimers of GYG1, where each GYS1 protomer binds to one GYG1 subunit (via GYG1 C-terminus); the GYS1 tetramer may dissociate from GYG1 dimers to continue glycogen polymerization on its own.</text>
</comment>
<keyword evidence="14" id="KW-1185">Reference proteome</keyword>
<comment type="function">
    <text evidence="8">Glycogen synthase participates in the glycogen biosynthetic process along with glycogenin and glycogen branching enzyme. Extends the primer composed of a few glucose units formed by glycogenin by adding new glucose units to it. In this context, glycogen synthase transfers the glycosyl residue from UDP-Glc to the non-reducing end of alpha-1,4-glucan.</text>
</comment>
<evidence type="ECO:0000256" key="4">
    <source>
        <dbReference type="ARBA" id="ARBA00022553"/>
    </source>
</evidence>